<dbReference type="GO" id="GO:0016787">
    <property type="term" value="F:hydrolase activity"/>
    <property type="evidence" value="ECO:0007669"/>
    <property type="project" value="UniProtKB-KW"/>
</dbReference>
<dbReference type="PANTHER" id="PTHR48081">
    <property type="entry name" value="AB HYDROLASE SUPERFAMILY PROTEIN C4A8.06C"/>
    <property type="match status" value="1"/>
</dbReference>
<evidence type="ECO:0000313" key="4">
    <source>
        <dbReference type="Proteomes" id="UP001500620"/>
    </source>
</evidence>
<protein>
    <submittedName>
        <fullName evidence="3">Alpha/beta hydrolase</fullName>
    </submittedName>
</protein>
<feature type="domain" description="Peptidase S9 prolyl oligopeptidase catalytic" evidence="2">
    <location>
        <begin position="66"/>
        <end position="208"/>
    </location>
</feature>
<keyword evidence="1 3" id="KW-0378">Hydrolase</keyword>
<sequence>MPIHMIVLPGGGYETHAAHEAEPVAEWLGSLGLEAGVLRYPVATRHPGPLLAVRAEIARLRRRGVRRIGVIGFSAGGHLAGHAALAPDVRPDERPDLAVLCYPVVSMLPEHHAGSRETLLGADATAARRREASLEELVTPQAPPFFVWHSSDDAVVPVEHSYRLARALAAHDVPHELHVFPHGRHGLGLAEDDDSAGQWTRLCARWLAGVGAARPAAQGVSAAG</sequence>
<accession>A0ABP8DF52</accession>
<dbReference type="Proteomes" id="UP001500620">
    <property type="component" value="Unassembled WGS sequence"/>
</dbReference>
<dbReference type="InterPro" id="IPR050300">
    <property type="entry name" value="GDXG_lipolytic_enzyme"/>
</dbReference>
<reference evidence="4" key="1">
    <citation type="journal article" date="2019" name="Int. J. Syst. Evol. Microbiol.">
        <title>The Global Catalogue of Microorganisms (GCM) 10K type strain sequencing project: providing services to taxonomists for standard genome sequencing and annotation.</title>
        <authorList>
            <consortium name="The Broad Institute Genomics Platform"/>
            <consortium name="The Broad Institute Genome Sequencing Center for Infectious Disease"/>
            <person name="Wu L."/>
            <person name="Ma J."/>
        </authorList>
    </citation>
    <scope>NUCLEOTIDE SEQUENCE [LARGE SCALE GENOMIC DNA]</scope>
    <source>
        <strain evidence="4">JCM 17441</strain>
    </source>
</reference>
<evidence type="ECO:0000256" key="1">
    <source>
        <dbReference type="ARBA" id="ARBA00022801"/>
    </source>
</evidence>
<dbReference type="Pfam" id="PF00326">
    <property type="entry name" value="Peptidase_S9"/>
    <property type="match status" value="1"/>
</dbReference>
<organism evidence="3 4">
    <name type="scientific">Dactylosporangium darangshiense</name>
    <dbReference type="NCBI Taxonomy" id="579108"/>
    <lineage>
        <taxon>Bacteria</taxon>
        <taxon>Bacillati</taxon>
        <taxon>Actinomycetota</taxon>
        <taxon>Actinomycetes</taxon>
        <taxon>Micromonosporales</taxon>
        <taxon>Micromonosporaceae</taxon>
        <taxon>Dactylosporangium</taxon>
    </lineage>
</organism>
<dbReference type="EMBL" id="BAABAT010000018">
    <property type="protein sequence ID" value="GAA4254524.1"/>
    <property type="molecule type" value="Genomic_DNA"/>
</dbReference>
<keyword evidence="4" id="KW-1185">Reference proteome</keyword>
<dbReference type="InterPro" id="IPR029058">
    <property type="entry name" value="AB_hydrolase_fold"/>
</dbReference>
<dbReference type="InterPro" id="IPR001375">
    <property type="entry name" value="Peptidase_S9_cat"/>
</dbReference>
<name>A0ABP8DF52_9ACTN</name>
<dbReference type="Gene3D" id="3.40.50.1820">
    <property type="entry name" value="alpha/beta hydrolase"/>
    <property type="match status" value="1"/>
</dbReference>
<dbReference type="SUPFAM" id="SSF53474">
    <property type="entry name" value="alpha/beta-Hydrolases"/>
    <property type="match status" value="1"/>
</dbReference>
<gene>
    <name evidence="3" type="ORF">GCM10022255_059540</name>
</gene>
<proteinExistence type="predicted"/>
<dbReference type="RefSeq" id="WP_345131533.1">
    <property type="nucleotide sequence ID" value="NZ_BAABAT010000018.1"/>
</dbReference>
<dbReference type="PANTHER" id="PTHR48081:SF6">
    <property type="entry name" value="PEPTIDASE S9 PROLYL OLIGOPEPTIDASE CATALYTIC DOMAIN-CONTAINING PROTEIN"/>
    <property type="match status" value="1"/>
</dbReference>
<evidence type="ECO:0000313" key="3">
    <source>
        <dbReference type="EMBL" id="GAA4254524.1"/>
    </source>
</evidence>
<comment type="caution">
    <text evidence="3">The sequence shown here is derived from an EMBL/GenBank/DDBJ whole genome shotgun (WGS) entry which is preliminary data.</text>
</comment>
<evidence type="ECO:0000259" key="2">
    <source>
        <dbReference type="Pfam" id="PF00326"/>
    </source>
</evidence>